<feature type="transmembrane region" description="Helical" evidence="1">
    <location>
        <begin position="23"/>
        <end position="43"/>
    </location>
</feature>
<keyword evidence="1" id="KW-1133">Transmembrane helix</keyword>
<keyword evidence="1" id="KW-0472">Membrane</keyword>
<gene>
    <name evidence="2" type="ORF">PM02_10420</name>
</gene>
<dbReference type="AlphaFoldDB" id="A0A061SUW0"/>
<name>A0A061SUW0_9RHOB</name>
<keyword evidence="1" id="KW-0812">Transmembrane</keyword>
<evidence type="ECO:0000313" key="3">
    <source>
        <dbReference type="Proteomes" id="UP000027337"/>
    </source>
</evidence>
<dbReference type="RefSeq" id="WP_037907972.1">
    <property type="nucleotide sequence ID" value="NZ_JEMU01000007.1"/>
</dbReference>
<proteinExistence type="predicted"/>
<organism evidence="2 3">
    <name type="scientific">Sulfitobacter mediterraneus</name>
    <dbReference type="NCBI Taxonomy" id="83219"/>
    <lineage>
        <taxon>Bacteria</taxon>
        <taxon>Pseudomonadati</taxon>
        <taxon>Pseudomonadota</taxon>
        <taxon>Alphaproteobacteria</taxon>
        <taxon>Rhodobacterales</taxon>
        <taxon>Roseobacteraceae</taxon>
        <taxon>Sulfitobacter</taxon>
    </lineage>
</organism>
<keyword evidence="3" id="KW-1185">Reference proteome</keyword>
<sequence length="62" mass="6523">MNPSPEVQRQAHIPDHERLNPHLMVVMALGIALASAAGASVIAKAIANTAHFNATHIDQGAF</sequence>
<accession>A0A061SUW0</accession>
<evidence type="ECO:0000256" key="1">
    <source>
        <dbReference type="SAM" id="Phobius"/>
    </source>
</evidence>
<dbReference type="STRING" id="83219.PM02_10420"/>
<protein>
    <submittedName>
        <fullName evidence="2">Uncharacterized protein</fullName>
    </submittedName>
</protein>
<reference evidence="2 3" key="1">
    <citation type="journal article" date="2014" name="Genome Announc.">
        <title>Draft Genome Sequences of Two Isolates of the Roseobacter Group, Sulfitobacter sp. Strains 3SOLIMAR09 and 1FIGIMAR09, from Harbors of Mallorca Island (Mediterranean Sea).</title>
        <authorList>
            <person name="Mas-Llado M."/>
            <person name="Pina-Villalonga J.M."/>
            <person name="Brunet-Galmes I."/>
            <person name="Nogales B."/>
            <person name="Bosch R."/>
        </authorList>
    </citation>
    <scope>NUCLEOTIDE SEQUENCE [LARGE SCALE GENOMIC DNA]</scope>
    <source>
        <strain evidence="2 3">1FIGIMAR09</strain>
    </source>
</reference>
<dbReference type="EMBL" id="JEMU01000007">
    <property type="protein sequence ID" value="KAJ03309.1"/>
    <property type="molecule type" value="Genomic_DNA"/>
</dbReference>
<evidence type="ECO:0000313" key="2">
    <source>
        <dbReference type="EMBL" id="KAJ03309.1"/>
    </source>
</evidence>
<comment type="caution">
    <text evidence="2">The sequence shown here is derived from an EMBL/GenBank/DDBJ whole genome shotgun (WGS) entry which is preliminary data.</text>
</comment>
<dbReference type="Proteomes" id="UP000027337">
    <property type="component" value="Unassembled WGS sequence"/>
</dbReference>